<dbReference type="PANTHER" id="PTHR45339">
    <property type="entry name" value="HYBRID SIGNAL TRANSDUCTION HISTIDINE KINASE J"/>
    <property type="match status" value="1"/>
</dbReference>
<accession>A0ABV7VIS9</accession>
<dbReference type="PROSITE" id="PS50110">
    <property type="entry name" value="RESPONSE_REGULATORY"/>
    <property type="match status" value="1"/>
</dbReference>
<evidence type="ECO:0000259" key="4">
    <source>
        <dbReference type="PROSITE" id="PS50110"/>
    </source>
</evidence>
<feature type="domain" description="Response regulatory" evidence="4">
    <location>
        <begin position="3"/>
        <end position="120"/>
    </location>
</feature>
<protein>
    <submittedName>
        <fullName evidence="5">Response regulator</fullName>
    </submittedName>
</protein>
<keyword evidence="1 3" id="KW-0597">Phosphoprotein</keyword>
<name>A0ABV7VIS9_9PROT</name>
<dbReference type="InterPro" id="IPR011006">
    <property type="entry name" value="CheY-like_superfamily"/>
</dbReference>
<sequence>MTKLMIVEDNPENLDMLSRRLLKRGFAICSAVTGEEALEAAPREKPDLILMDIGLGAGLDGLETTRRLKAMPVTAQTPVIALTAHALAADRELSLAAGCADYDTKPVDLPRLLAKIEAQLGSATTGHPA</sequence>
<dbReference type="PANTHER" id="PTHR45339:SF1">
    <property type="entry name" value="HYBRID SIGNAL TRANSDUCTION HISTIDINE KINASE J"/>
    <property type="match status" value="1"/>
</dbReference>
<dbReference type="Gene3D" id="3.40.50.2300">
    <property type="match status" value="1"/>
</dbReference>
<evidence type="ECO:0000256" key="3">
    <source>
        <dbReference type="PROSITE-ProRule" id="PRU00169"/>
    </source>
</evidence>
<dbReference type="Pfam" id="PF00072">
    <property type="entry name" value="Response_reg"/>
    <property type="match status" value="1"/>
</dbReference>
<evidence type="ECO:0000313" key="6">
    <source>
        <dbReference type="Proteomes" id="UP001595711"/>
    </source>
</evidence>
<organism evidence="5 6">
    <name type="scientific">Ferrovibrio xuzhouensis</name>
    <dbReference type="NCBI Taxonomy" id="1576914"/>
    <lineage>
        <taxon>Bacteria</taxon>
        <taxon>Pseudomonadati</taxon>
        <taxon>Pseudomonadota</taxon>
        <taxon>Alphaproteobacteria</taxon>
        <taxon>Rhodospirillales</taxon>
        <taxon>Rhodospirillaceae</taxon>
        <taxon>Ferrovibrio</taxon>
    </lineage>
</organism>
<evidence type="ECO:0000256" key="1">
    <source>
        <dbReference type="ARBA" id="ARBA00022553"/>
    </source>
</evidence>
<dbReference type="Proteomes" id="UP001595711">
    <property type="component" value="Unassembled WGS sequence"/>
</dbReference>
<reference evidence="6" key="1">
    <citation type="journal article" date="2019" name="Int. J. Syst. Evol. Microbiol.">
        <title>The Global Catalogue of Microorganisms (GCM) 10K type strain sequencing project: providing services to taxonomists for standard genome sequencing and annotation.</title>
        <authorList>
            <consortium name="The Broad Institute Genomics Platform"/>
            <consortium name="The Broad Institute Genome Sequencing Center for Infectious Disease"/>
            <person name="Wu L."/>
            <person name="Ma J."/>
        </authorList>
    </citation>
    <scope>NUCLEOTIDE SEQUENCE [LARGE SCALE GENOMIC DNA]</scope>
    <source>
        <strain evidence="6">KCTC 42182</strain>
    </source>
</reference>
<evidence type="ECO:0000256" key="2">
    <source>
        <dbReference type="ARBA" id="ARBA00023012"/>
    </source>
</evidence>
<evidence type="ECO:0000313" key="5">
    <source>
        <dbReference type="EMBL" id="MFC3676822.1"/>
    </source>
</evidence>
<keyword evidence="2" id="KW-0902">Two-component regulatory system</keyword>
<dbReference type="SUPFAM" id="SSF52172">
    <property type="entry name" value="CheY-like"/>
    <property type="match status" value="1"/>
</dbReference>
<dbReference type="SMART" id="SM00448">
    <property type="entry name" value="REC"/>
    <property type="match status" value="1"/>
</dbReference>
<gene>
    <name evidence="5" type="ORF">ACFOOQ_14790</name>
</gene>
<proteinExistence type="predicted"/>
<dbReference type="EMBL" id="JBHRYJ010000003">
    <property type="protein sequence ID" value="MFC3676822.1"/>
    <property type="molecule type" value="Genomic_DNA"/>
</dbReference>
<keyword evidence="6" id="KW-1185">Reference proteome</keyword>
<dbReference type="RefSeq" id="WP_379728025.1">
    <property type="nucleotide sequence ID" value="NZ_JBHRYJ010000003.1"/>
</dbReference>
<comment type="caution">
    <text evidence="5">The sequence shown here is derived from an EMBL/GenBank/DDBJ whole genome shotgun (WGS) entry which is preliminary data.</text>
</comment>
<feature type="modified residue" description="4-aspartylphosphate" evidence="3">
    <location>
        <position position="52"/>
    </location>
</feature>
<dbReference type="InterPro" id="IPR001789">
    <property type="entry name" value="Sig_transdc_resp-reg_receiver"/>
</dbReference>